<evidence type="ECO:0000256" key="1">
    <source>
        <dbReference type="SAM" id="Phobius"/>
    </source>
</evidence>
<evidence type="ECO:0000313" key="2">
    <source>
        <dbReference type="EMBL" id="RCX26511.1"/>
    </source>
</evidence>
<feature type="transmembrane region" description="Helical" evidence="1">
    <location>
        <begin position="191"/>
        <end position="210"/>
    </location>
</feature>
<feature type="transmembrane region" description="Helical" evidence="1">
    <location>
        <begin position="21"/>
        <end position="41"/>
    </location>
</feature>
<proteinExistence type="predicted"/>
<accession>A0A369BYV6</accession>
<evidence type="ECO:0000313" key="3">
    <source>
        <dbReference type="Proteomes" id="UP000252707"/>
    </source>
</evidence>
<reference evidence="2 3" key="1">
    <citation type="submission" date="2018-07" db="EMBL/GenBank/DDBJ databases">
        <title>Genomic Encyclopedia of Type Strains, Phase IV (KMG-IV): sequencing the most valuable type-strain genomes for metagenomic binning, comparative biology and taxonomic classification.</title>
        <authorList>
            <person name="Goeker M."/>
        </authorList>
    </citation>
    <scope>NUCLEOTIDE SEQUENCE [LARGE SCALE GENOMIC DNA]</scope>
    <source>
        <strain evidence="2 3">DSM 26407</strain>
    </source>
</reference>
<keyword evidence="1" id="KW-1133">Transmembrane helix</keyword>
<protein>
    <submittedName>
        <fullName evidence="2">Putative membrane protein YjdF</fullName>
    </submittedName>
</protein>
<keyword evidence="1" id="KW-0472">Membrane</keyword>
<dbReference type="Proteomes" id="UP000252707">
    <property type="component" value="Unassembled WGS sequence"/>
</dbReference>
<dbReference type="AlphaFoldDB" id="A0A369BYV6"/>
<organism evidence="2 3">
    <name type="scientific">Thioalbus denitrificans</name>
    <dbReference type="NCBI Taxonomy" id="547122"/>
    <lineage>
        <taxon>Bacteria</taxon>
        <taxon>Pseudomonadati</taxon>
        <taxon>Pseudomonadota</taxon>
        <taxon>Gammaproteobacteria</taxon>
        <taxon>Chromatiales</taxon>
        <taxon>Ectothiorhodospiraceae</taxon>
        <taxon>Thioalbus</taxon>
    </lineage>
</organism>
<feature type="transmembrane region" description="Helical" evidence="1">
    <location>
        <begin position="107"/>
        <end position="129"/>
    </location>
</feature>
<name>A0A369BYV6_9GAMM</name>
<keyword evidence="3" id="KW-1185">Reference proteome</keyword>
<feature type="transmembrane region" description="Helical" evidence="1">
    <location>
        <begin position="47"/>
        <end position="66"/>
    </location>
</feature>
<dbReference type="Pfam" id="PF09997">
    <property type="entry name" value="DUF2238"/>
    <property type="match status" value="1"/>
</dbReference>
<dbReference type="InterPro" id="IPR014509">
    <property type="entry name" value="YjdF-like"/>
</dbReference>
<comment type="caution">
    <text evidence="2">The sequence shown here is derived from an EMBL/GenBank/DDBJ whole genome shotgun (WGS) entry which is preliminary data.</text>
</comment>
<sequence length="234" mass="26757">MKGSERPSPSTGRGAIDLPARVHRWVVAVLQLVMAVELVLVLRDRQWITAVLVLSIMALTLVPAAIGRRFRVYVPSEFQVLAVVFVFAALFLGEIRSYYERIWWWDIALHASSGLLLGIVGFLLVYVLNESRRVDLHLRPRFVALFAFLFAVSAGVLWEIFEFAMDRIAGTGMQKPMLGDPSGLTDTMWDLIVDSLGALSVSVFGWWYMVRREHSFIEAWIRKFIERNPRLFRS</sequence>
<dbReference type="RefSeq" id="WP_211314966.1">
    <property type="nucleotide sequence ID" value="NZ_QPJY01000009.1"/>
</dbReference>
<gene>
    <name evidence="2" type="ORF">DFQ59_10940</name>
</gene>
<feature type="transmembrane region" description="Helical" evidence="1">
    <location>
        <begin position="78"/>
        <end position="95"/>
    </location>
</feature>
<feature type="transmembrane region" description="Helical" evidence="1">
    <location>
        <begin position="141"/>
        <end position="161"/>
    </location>
</feature>
<dbReference type="EMBL" id="QPJY01000009">
    <property type="protein sequence ID" value="RCX26511.1"/>
    <property type="molecule type" value="Genomic_DNA"/>
</dbReference>
<keyword evidence="1" id="KW-0812">Transmembrane</keyword>